<keyword evidence="3 4" id="KW-0408">Iron</keyword>
<dbReference type="eggNOG" id="COG2010">
    <property type="taxonomic scope" value="Bacteria"/>
</dbReference>
<dbReference type="GO" id="GO:0009055">
    <property type="term" value="F:electron transfer activity"/>
    <property type="evidence" value="ECO:0007669"/>
    <property type="project" value="InterPro"/>
</dbReference>
<feature type="domain" description="Cytochrome c" evidence="6">
    <location>
        <begin position="99"/>
        <end position="186"/>
    </location>
</feature>
<dbReference type="RefSeq" id="WP_027472677.1">
    <property type="nucleotide sequence ID" value="NZ_BAMD01000002.1"/>
</dbReference>
<evidence type="ECO:0000256" key="4">
    <source>
        <dbReference type="PROSITE-ProRule" id="PRU00433"/>
    </source>
</evidence>
<reference evidence="7 8" key="1">
    <citation type="journal article" date="2014" name="Genome Announc.">
        <title>Draft Genome Sequence of Cytophaga fermentans JCM 21142T, a Facultative Anaerobe Isolated from Marine Mud.</title>
        <authorList>
            <person name="Starns D."/>
            <person name="Oshima K."/>
            <person name="Suda W."/>
            <person name="Iino T."/>
            <person name="Yuki M."/>
            <person name="Inoue J."/>
            <person name="Kitamura K."/>
            <person name="Iida T."/>
            <person name="Darby A."/>
            <person name="Hattori M."/>
            <person name="Ohkuma M."/>
        </authorList>
    </citation>
    <scope>NUCLEOTIDE SEQUENCE [LARGE SCALE GENOMIC DNA]</scope>
    <source>
        <strain evidence="7 8">JCM 21142</strain>
    </source>
</reference>
<dbReference type="STRING" id="869213.GCA_000517085_03229"/>
<feature type="chain" id="PRO_5004907083" evidence="5">
    <location>
        <begin position="20"/>
        <end position="195"/>
    </location>
</feature>
<dbReference type="AlphaFoldDB" id="W7XUH7"/>
<dbReference type="GO" id="GO:0020037">
    <property type="term" value="F:heme binding"/>
    <property type="evidence" value="ECO:0007669"/>
    <property type="project" value="InterPro"/>
</dbReference>
<name>W7XUH7_9BACT</name>
<dbReference type="SUPFAM" id="SSF46626">
    <property type="entry name" value="Cytochrome c"/>
    <property type="match status" value="1"/>
</dbReference>
<dbReference type="EMBL" id="BAMD01000002">
    <property type="protein sequence ID" value="GAF01655.1"/>
    <property type="molecule type" value="Genomic_DNA"/>
</dbReference>
<dbReference type="PROSITE" id="PS51257">
    <property type="entry name" value="PROKAR_LIPOPROTEIN"/>
    <property type="match status" value="1"/>
</dbReference>
<dbReference type="Proteomes" id="UP000019402">
    <property type="component" value="Unassembled WGS sequence"/>
</dbReference>
<gene>
    <name evidence="7" type="ORF">JCM21142_269</name>
</gene>
<dbReference type="InterPro" id="IPR036909">
    <property type="entry name" value="Cyt_c-like_dom_sf"/>
</dbReference>
<evidence type="ECO:0000256" key="1">
    <source>
        <dbReference type="ARBA" id="ARBA00022617"/>
    </source>
</evidence>
<evidence type="ECO:0000313" key="7">
    <source>
        <dbReference type="EMBL" id="GAF01655.1"/>
    </source>
</evidence>
<keyword evidence="5" id="KW-0732">Signal</keyword>
<evidence type="ECO:0000256" key="3">
    <source>
        <dbReference type="ARBA" id="ARBA00023004"/>
    </source>
</evidence>
<dbReference type="PROSITE" id="PS51007">
    <property type="entry name" value="CYTC"/>
    <property type="match status" value="1"/>
</dbReference>
<dbReference type="GO" id="GO:0046872">
    <property type="term" value="F:metal ion binding"/>
    <property type="evidence" value="ECO:0007669"/>
    <property type="project" value="UniProtKB-KW"/>
</dbReference>
<dbReference type="Gene3D" id="1.10.760.10">
    <property type="entry name" value="Cytochrome c-like domain"/>
    <property type="match status" value="1"/>
</dbReference>
<dbReference type="OrthoDB" id="9796771at2"/>
<dbReference type="PANTHER" id="PTHR40394:SF2">
    <property type="entry name" value="QUINOL:CYTOCHROME C OXIDOREDUCTASE MEMBRANE PROTEIN"/>
    <property type="match status" value="1"/>
</dbReference>
<evidence type="ECO:0000259" key="6">
    <source>
        <dbReference type="PROSITE" id="PS51007"/>
    </source>
</evidence>
<dbReference type="PANTHER" id="PTHR40394">
    <property type="entry name" value="LIPOPROTEIN-RELATED"/>
    <property type="match status" value="1"/>
</dbReference>
<keyword evidence="8" id="KW-1185">Reference proteome</keyword>
<dbReference type="Pfam" id="PF13442">
    <property type="entry name" value="Cytochrome_CBB3"/>
    <property type="match status" value="1"/>
</dbReference>
<keyword evidence="1 4" id="KW-0349">Heme</keyword>
<organism evidence="7 8">
    <name type="scientific">Saccharicrinis fermentans DSM 9555 = JCM 21142</name>
    <dbReference type="NCBI Taxonomy" id="869213"/>
    <lineage>
        <taxon>Bacteria</taxon>
        <taxon>Pseudomonadati</taxon>
        <taxon>Bacteroidota</taxon>
        <taxon>Bacteroidia</taxon>
        <taxon>Marinilabiliales</taxon>
        <taxon>Marinilabiliaceae</taxon>
        <taxon>Saccharicrinis</taxon>
    </lineage>
</organism>
<accession>W7XUH7</accession>
<evidence type="ECO:0000256" key="2">
    <source>
        <dbReference type="ARBA" id="ARBA00022723"/>
    </source>
</evidence>
<evidence type="ECO:0000256" key="5">
    <source>
        <dbReference type="SAM" id="SignalP"/>
    </source>
</evidence>
<evidence type="ECO:0000313" key="8">
    <source>
        <dbReference type="Proteomes" id="UP000019402"/>
    </source>
</evidence>
<proteinExistence type="predicted"/>
<sequence>MKILSKIYLVLLFSLTAVACDNDRNKPGYSYFPDMEQSRSYETYSENPVLEGGVTNLMPVENTVPRGQIPYEFEKTDENRKLAGQVLHNPYIGTAMQGDAVIEGKRLYNIYCWHCHGDKGDGKGFLYTSGKYGYPPASLLADKVAGNPDGEIFHVISVGFGVMGAHQGQILPDDRWKIATYVREVLINGEGELAE</sequence>
<comment type="caution">
    <text evidence="7">The sequence shown here is derived from an EMBL/GenBank/DDBJ whole genome shotgun (WGS) entry which is preliminary data.</text>
</comment>
<keyword evidence="2 4" id="KW-0479">Metal-binding</keyword>
<dbReference type="InterPro" id="IPR009056">
    <property type="entry name" value="Cyt_c-like_dom"/>
</dbReference>
<protein>
    <submittedName>
        <fullName evidence="7">Putative bifunctional cbb3-type cytochrome c oxidase subunit II/cytochrome c</fullName>
    </submittedName>
</protein>
<feature type="signal peptide" evidence="5">
    <location>
        <begin position="1"/>
        <end position="19"/>
    </location>
</feature>